<accession>A0A562K8M8</accession>
<comment type="caution">
    <text evidence="1">The sequence shown here is derived from an EMBL/GenBank/DDBJ whole genome shotgun (WGS) entry which is preliminary data.</text>
</comment>
<name>A0A562K8M8_SPHWJ</name>
<organism evidence="1 2">
    <name type="scientific">Sphingobium wenxiniae (strain DSM 21828 / CGMCC 1.7748 / JZ-1)</name>
    <dbReference type="NCBI Taxonomy" id="595605"/>
    <lineage>
        <taxon>Bacteria</taxon>
        <taxon>Pseudomonadati</taxon>
        <taxon>Pseudomonadota</taxon>
        <taxon>Alphaproteobacteria</taxon>
        <taxon>Sphingomonadales</taxon>
        <taxon>Sphingomonadaceae</taxon>
        <taxon>Sphingobium</taxon>
    </lineage>
</organism>
<gene>
    <name evidence="1" type="ORF">IQ35_03075</name>
</gene>
<proteinExistence type="predicted"/>
<protein>
    <submittedName>
        <fullName evidence="1">Uncharacterized protein</fullName>
    </submittedName>
</protein>
<sequence>MRWIITTDHMGGCLELGENGEGIPARAEVSQGHQLPMEFRLYNAAGLLCFEGRCGDIDADWWHGFEPLMFTWNTHARCRRMSYRRTGSQDGWRRFKP</sequence>
<evidence type="ECO:0000313" key="1">
    <source>
        <dbReference type="EMBL" id="TWH91736.1"/>
    </source>
</evidence>
<dbReference type="RefSeq" id="WP_145074605.1">
    <property type="nucleotide sequence ID" value="NZ_JACIIY010000014.1"/>
</dbReference>
<keyword evidence="2" id="KW-1185">Reference proteome</keyword>
<evidence type="ECO:0000313" key="2">
    <source>
        <dbReference type="Proteomes" id="UP000316624"/>
    </source>
</evidence>
<dbReference type="EMBL" id="VLKK01000013">
    <property type="protein sequence ID" value="TWH91736.1"/>
    <property type="molecule type" value="Genomic_DNA"/>
</dbReference>
<dbReference type="Proteomes" id="UP000316624">
    <property type="component" value="Unassembled WGS sequence"/>
</dbReference>
<dbReference type="AlphaFoldDB" id="A0A562K8M8"/>
<reference evidence="1 2" key="1">
    <citation type="journal article" date="2015" name="Stand. Genomic Sci.">
        <title>Genomic Encyclopedia of Bacterial and Archaeal Type Strains, Phase III: the genomes of soil and plant-associated and newly described type strains.</title>
        <authorList>
            <person name="Whitman W.B."/>
            <person name="Woyke T."/>
            <person name="Klenk H.P."/>
            <person name="Zhou Y."/>
            <person name="Lilburn T.G."/>
            <person name="Beck B.J."/>
            <person name="De Vos P."/>
            <person name="Vandamme P."/>
            <person name="Eisen J.A."/>
            <person name="Garrity G."/>
            <person name="Hugenholtz P."/>
            <person name="Kyrpides N.C."/>
        </authorList>
    </citation>
    <scope>NUCLEOTIDE SEQUENCE [LARGE SCALE GENOMIC DNA]</scope>
    <source>
        <strain evidence="1 2">CGMCC 1.7748</strain>
    </source>
</reference>